<dbReference type="EMBL" id="WLCI01000006">
    <property type="protein sequence ID" value="MTB94685.1"/>
    <property type="molecule type" value="Genomic_DNA"/>
</dbReference>
<dbReference type="InterPro" id="IPR006603">
    <property type="entry name" value="PQ-loop_rpt"/>
</dbReference>
<evidence type="ECO:0000256" key="2">
    <source>
        <dbReference type="ARBA" id="ARBA00022692"/>
    </source>
</evidence>
<sequence length="230" mass="23185">MSFVLLSAAAFCSVAITLSLLTQLPQVLRSLRTRATEGLSTGTVALSLLCCASWCAYGLAVLDVAQVANNVVNLALLAVLAHALVLAGALRPWQGVALVAGAIGIATAVVGLTSPFAAATLAAVIGFGAKVPQVRVALSGAPLGGLAPLSVVLGFVSPTLWAGYGLAVGDPVVLVASVVSGALSAVILWRRLPPRRTLGSLSAGRLGPRVARVVVAVDTRLPQAWRVATA</sequence>
<keyword evidence="3" id="KW-1133">Transmembrane helix</keyword>
<dbReference type="RefSeq" id="WP_154614438.1">
    <property type="nucleotide sequence ID" value="NZ_CP053660.1"/>
</dbReference>
<proteinExistence type="predicted"/>
<dbReference type="Pfam" id="PF04193">
    <property type="entry name" value="PQ-loop"/>
    <property type="match status" value="1"/>
</dbReference>
<accession>A0A6I3JAJ9</accession>
<keyword evidence="4" id="KW-0472">Membrane</keyword>
<dbReference type="Proteomes" id="UP000433406">
    <property type="component" value="Unassembled WGS sequence"/>
</dbReference>
<name>A0A6I3JAJ9_9ACTN</name>
<dbReference type="Gene3D" id="1.20.1280.290">
    <property type="match status" value="2"/>
</dbReference>
<dbReference type="GO" id="GO:0016020">
    <property type="term" value="C:membrane"/>
    <property type="evidence" value="ECO:0007669"/>
    <property type="project" value="UniProtKB-SubCell"/>
</dbReference>
<comment type="subcellular location">
    <subcellularLocation>
        <location evidence="1">Membrane</location>
        <topology evidence="1">Multi-pass membrane protein</topology>
    </subcellularLocation>
</comment>
<evidence type="ECO:0000256" key="1">
    <source>
        <dbReference type="ARBA" id="ARBA00004141"/>
    </source>
</evidence>
<reference evidence="5 6" key="1">
    <citation type="submission" date="2019-10" db="EMBL/GenBank/DDBJ databases">
        <title>Nocardioides novel species isolated from the excrement of Marmot.</title>
        <authorList>
            <person name="Zhang G."/>
        </authorList>
    </citation>
    <scope>NUCLEOTIDE SEQUENCE [LARGE SCALE GENOMIC DNA]</scope>
    <source>
        <strain evidence="6">zg-579</strain>
    </source>
</reference>
<dbReference type="AlphaFoldDB" id="A0A6I3JAJ9"/>
<organism evidence="5 6">
    <name type="scientific">Nocardioides marmotae</name>
    <dbReference type="NCBI Taxonomy" id="2663857"/>
    <lineage>
        <taxon>Bacteria</taxon>
        <taxon>Bacillati</taxon>
        <taxon>Actinomycetota</taxon>
        <taxon>Actinomycetes</taxon>
        <taxon>Propionibacteriales</taxon>
        <taxon>Nocardioidaceae</taxon>
        <taxon>Nocardioides</taxon>
    </lineage>
</organism>
<evidence type="ECO:0000256" key="4">
    <source>
        <dbReference type="ARBA" id="ARBA00023136"/>
    </source>
</evidence>
<evidence type="ECO:0000313" key="6">
    <source>
        <dbReference type="Proteomes" id="UP000433406"/>
    </source>
</evidence>
<evidence type="ECO:0000256" key="3">
    <source>
        <dbReference type="ARBA" id="ARBA00022989"/>
    </source>
</evidence>
<keyword evidence="2" id="KW-0812">Transmembrane</keyword>
<comment type="caution">
    <text evidence="5">The sequence shown here is derived from an EMBL/GenBank/DDBJ whole genome shotgun (WGS) entry which is preliminary data.</text>
</comment>
<keyword evidence="6" id="KW-1185">Reference proteome</keyword>
<evidence type="ECO:0000313" key="5">
    <source>
        <dbReference type="EMBL" id="MTB94685.1"/>
    </source>
</evidence>
<protein>
    <submittedName>
        <fullName evidence="5">Uncharacterized protein</fullName>
    </submittedName>
</protein>
<gene>
    <name evidence="5" type="ORF">GGQ22_06280</name>
</gene>